<dbReference type="Proteomes" id="UP001054252">
    <property type="component" value="Unassembled WGS sequence"/>
</dbReference>
<name>A0AAV5KS95_9ROSI</name>
<protein>
    <submittedName>
        <fullName evidence="1">Uncharacterized protein</fullName>
    </submittedName>
</protein>
<keyword evidence="2" id="KW-1185">Reference proteome</keyword>
<accession>A0AAV5KS95</accession>
<proteinExistence type="predicted"/>
<evidence type="ECO:0000313" key="1">
    <source>
        <dbReference type="EMBL" id="GKV27438.1"/>
    </source>
</evidence>
<reference evidence="1 2" key="1">
    <citation type="journal article" date="2021" name="Commun. Biol.">
        <title>The genome of Shorea leprosula (Dipterocarpaceae) highlights the ecological relevance of drought in aseasonal tropical rainforests.</title>
        <authorList>
            <person name="Ng K.K.S."/>
            <person name="Kobayashi M.J."/>
            <person name="Fawcett J.A."/>
            <person name="Hatakeyama M."/>
            <person name="Paape T."/>
            <person name="Ng C.H."/>
            <person name="Ang C.C."/>
            <person name="Tnah L.H."/>
            <person name="Lee C.T."/>
            <person name="Nishiyama T."/>
            <person name="Sese J."/>
            <person name="O'Brien M.J."/>
            <person name="Copetti D."/>
            <person name="Mohd Noor M.I."/>
            <person name="Ong R.C."/>
            <person name="Putra M."/>
            <person name="Sireger I.Z."/>
            <person name="Indrioko S."/>
            <person name="Kosugi Y."/>
            <person name="Izuno A."/>
            <person name="Isagi Y."/>
            <person name="Lee S.L."/>
            <person name="Shimizu K.K."/>
        </authorList>
    </citation>
    <scope>NUCLEOTIDE SEQUENCE [LARGE SCALE GENOMIC DNA]</scope>
    <source>
        <strain evidence="1">214</strain>
    </source>
</reference>
<sequence>MVFRTSWLVMGFEPQENARHPEKETTGVPSFGEGADVLKALHDIYMLQDSKGYDLFSNSRDAILSASARMRSQNTLGRDFKHKMTISRLFLAIQSAV</sequence>
<evidence type="ECO:0000313" key="2">
    <source>
        <dbReference type="Proteomes" id="UP001054252"/>
    </source>
</evidence>
<dbReference type="AlphaFoldDB" id="A0AAV5KS95"/>
<gene>
    <name evidence="1" type="ORF">SLEP1_g36610</name>
</gene>
<comment type="caution">
    <text evidence="1">The sequence shown here is derived from an EMBL/GenBank/DDBJ whole genome shotgun (WGS) entry which is preliminary data.</text>
</comment>
<dbReference type="EMBL" id="BPVZ01000075">
    <property type="protein sequence ID" value="GKV27438.1"/>
    <property type="molecule type" value="Genomic_DNA"/>
</dbReference>
<organism evidence="1 2">
    <name type="scientific">Rubroshorea leprosula</name>
    <dbReference type="NCBI Taxonomy" id="152421"/>
    <lineage>
        <taxon>Eukaryota</taxon>
        <taxon>Viridiplantae</taxon>
        <taxon>Streptophyta</taxon>
        <taxon>Embryophyta</taxon>
        <taxon>Tracheophyta</taxon>
        <taxon>Spermatophyta</taxon>
        <taxon>Magnoliopsida</taxon>
        <taxon>eudicotyledons</taxon>
        <taxon>Gunneridae</taxon>
        <taxon>Pentapetalae</taxon>
        <taxon>rosids</taxon>
        <taxon>malvids</taxon>
        <taxon>Malvales</taxon>
        <taxon>Dipterocarpaceae</taxon>
        <taxon>Rubroshorea</taxon>
    </lineage>
</organism>